<proteinExistence type="predicted"/>
<geneLocation type="plasmid" evidence="2 3">
    <name>unnamed1</name>
</geneLocation>
<dbReference type="CDD" id="cd16841">
    <property type="entry name" value="RraA_family"/>
    <property type="match status" value="1"/>
</dbReference>
<dbReference type="PANTHER" id="PTHR33254">
    <property type="entry name" value="4-HYDROXY-4-METHYL-2-OXOGLUTARATE ALDOLASE 3-RELATED"/>
    <property type="match status" value="1"/>
</dbReference>
<accession>A0AA50HAI9</accession>
<dbReference type="GO" id="GO:0046872">
    <property type="term" value="F:metal ion binding"/>
    <property type="evidence" value="ECO:0007669"/>
    <property type="project" value="UniProtKB-KW"/>
</dbReference>
<keyword evidence="1" id="KW-0479">Metal-binding</keyword>
<evidence type="ECO:0000256" key="1">
    <source>
        <dbReference type="PIRSR" id="PIRSR605493-1"/>
    </source>
</evidence>
<sequence>MSSSHDRENAIALAKELLSFGSAVVFDSQNRTGALASAIKPLHRDMKIAGPAFTCACEPGDNLTLHAALKMAAPGDVLVCDAMGATEQGMFGDVMASCGLGRGLAGLVTDGGVRDKLTIIEVGFPIFAGNVCMKGTVKEVLGPVNAPITLGGVLVRPGDLVIGDEDGVVVVPAETAEAVLDACRKRAQKEAQTVSALADGRTPWDVNDLGGFLRAKGVAVNF</sequence>
<dbReference type="RefSeq" id="WP_306039433.1">
    <property type="nucleotide sequence ID" value="NZ_CP132303.1"/>
</dbReference>
<protein>
    <submittedName>
        <fullName evidence="2">4-carboxy-4-hydroxy-2-oxoadipate aldolase/oxaloacetate decarboxylase</fullName>
    </submittedName>
</protein>
<dbReference type="InterPro" id="IPR005493">
    <property type="entry name" value="RraA/RraA-like"/>
</dbReference>
<gene>
    <name evidence="2" type="ORF">Q9313_18235</name>
</gene>
<evidence type="ECO:0000313" key="2">
    <source>
        <dbReference type="EMBL" id="WLS00025.1"/>
    </source>
</evidence>
<evidence type="ECO:0000313" key="3">
    <source>
        <dbReference type="Proteomes" id="UP001234585"/>
    </source>
</evidence>
<dbReference type="InterPro" id="IPR036704">
    <property type="entry name" value="RraA/RraA-like_sf"/>
</dbReference>
<dbReference type="EMBL" id="CP132303">
    <property type="protein sequence ID" value="WLS00025.1"/>
    <property type="molecule type" value="Genomic_DNA"/>
</dbReference>
<keyword evidence="1" id="KW-0460">Magnesium</keyword>
<dbReference type="AlphaFoldDB" id="A0AA50HAI9"/>
<dbReference type="SUPFAM" id="SSF89562">
    <property type="entry name" value="RraA-like"/>
    <property type="match status" value="1"/>
</dbReference>
<keyword evidence="3" id="KW-1185">Reference proteome</keyword>
<feature type="binding site" evidence="1">
    <location>
        <position position="115"/>
    </location>
    <ligand>
        <name>Mg(2+)</name>
        <dbReference type="ChEBI" id="CHEBI:18420"/>
    </ligand>
</feature>
<dbReference type="Proteomes" id="UP001234585">
    <property type="component" value="Plasmid unnamed1"/>
</dbReference>
<organism evidence="2 3">
    <name type="scientific">Shinella sumterensis</name>
    <dbReference type="NCBI Taxonomy" id="1967501"/>
    <lineage>
        <taxon>Bacteria</taxon>
        <taxon>Pseudomonadati</taxon>
        <taxon>Pseudomonadota</taxon>
        <taxon>Alphaproteobacteria</taxon>
        <taxon>Hyphomicrobiales</taxon>
        <taxon>Rhizobiaceae</taxon>
        <taxon>Shinella</taxon>
    </lineage>
</organism>
<dbReference type="Gene3D" id="3.50.30.40">
    <property type="entry name" value="Ribonuclease E inhibitor RraA/RraA-like"/>
    <property type="match status" value="1"/>
</dbReference>
<reference evidence="2 3" key="1">
    <citation type="submission" date="2023-08" db="EMBL/GenBank/DDBJ databases">
        <title>Pathogen: clinical or host-associated sample.</title>
        <authorList>
            <person name="Hergert J."/>
            <person name="Casey R."/>
            <person name="Wagner J."/>
            <person name="Young E.L."/>
            <person name="Oakeson K.F."/>
        </authorList>
    </citation>
    <scope>NUCLEOTIDE SEQUENCE [LARGE SCALE GENOMIC DNA]</scope>
    <source>
        <strain evidence="2 3">1760953</strain>
        <plasmid evidence="2 3">unnamed1</plasmid>
    </source>
</reference>
<dbReference type="Pfam" id="PF03737">
    <property type="entry name" value="RraA-like"/>
    <property type="match status" value="1"/>
</dbReference>
<keyword evidence="2" id="KW-0614">Plasmid</keyword>
<name>A0AA50HAI9_9HYPH</name>
<comment type="cofactor">
    <cofactor evidence="1">
        <name>Mg(2+)</name>
        <dbReference type="ChEBI" id="CHEBI:18420"/>
    </cofactor>
</comment>
<dbReference type="NCBIfam" id="NF006731">
    <property type="entry name" value="PRK09262.1"/>
    <property type="match status" value="1"/>
</dbReference>
<feature type="binding site" evidence="1">
    <location>
        <position position="114"/>
    </location>
    <ligand>
        <name>substrate</name>
    </ligand>
</feature>
<feature type="binding site" evidence="1">
    <location>
        <begin position="92"/>
        <end position="95"/>
    </location>
    <ligand>
        <name>substrate</name>
    </ligand>
</feature>
<dbReference type="PANTHER" id="PTHR33254:SF16">
    <property type="entry name" value="BLR3842 PROTEIN"/>
    <property type="match status" value="1"/>
</dbReference>